<keyword evidence="5" id="KW-0808">Transferase</keyword>
<evidence type="ECO:0000256" key="6">
    <source>
        <dbReference type="ARBA" id="ARBA00022692"/>
    </source>
</evidence>
<gene>
    <name evidence="14" type="ORF">NDU88_012415</name>
</gene>
<evidence type="ECO:0000256" key="4">
    <source>
        <dbReference type="ARBA" id="ARBA00022676"/>
    </source>
</evidence>
<keyword evidence="11 13" id="KW-0472">Membrane</keyword>
<dbReference type="Proteomes" id="UP001066276">
    <property type="component" value="Chromosome 6"/>
</dbReference>
<dbReference type="GO" id="GO:0000139">
    <property type="term" value="C:Golgi membrane"/>
    <property type="evidence" value="ECO:0007669"/>
    <property type="project" value="UniProtKB-SubCell"/>
</dbReference>
<reference evidence="14" key="1">
    <citation type="journal article" date="2022" name="bioRxiv">
        <title>Sequencing and chromosome-scale assembly of the giantPleurodeles waltlgenome.</title>
        <authorList>
            <person name="Brown T."/>
            <person name="Elewa A."/>
            <person name="Iarovenko S."/>
            <person name="Subramanian E."/>
            <person name="Araus A.J."/>
            <person name="Petzold A."/>
            <person name="Susuki M."/>
            <person name="Suzuki K.-i.T."/>
            <person name="Hayashi T."/>
            <person name="Toyoda A."/>
            <person name="Oliveira C."/>
            <person name="Osipova E."/>
            <person name="Leigh N.D."/>
            <person name="Simon A."/>
            <person name="Yun M.H."/>
        </authorList>
    </citation>
    <scope>NUCLEOTIDE SEQUENCE</scope>
    <source>
        <strain evidence="14">20211129_DDA</strain>
        <tissue evidence="14">Liver</tissue>
    </source>
</reference>
<dbReference type="GO" id="GO:0016758">
    <property type="term" value="F:hexosyltransferase activity"/>
    <property type="evidence" value="ECO:0007669"/>
    <property type="project" value="InterPro"/>
</dbReference>
<keyword evidence="8 13" id="KW-1133">Transmembrane helix</keyword>
<evidence type="ECO:0000256" key="7">
    <source>
        <dbReference type="ARBA" id="ARBA00022968"/>
    </source>
</evidence>
<feature type="transmembrane region" description="Helical" evidence="13">
    <location>
        <begin position="101"/>
        <end position="121"/>
    </location>
</feature>
<protein>
    <recommendedName>
        <fullName evidence="13">Hexosyltransferase</fullName>
        <ecNumber evidence="13">2.4.1.-</ecNumber>
    </recommendedName>
</protein>
<proteinExistence type="inferred from homology"/>
<dbReference type="Pfam" id="PF01762">
    <property type="entry name" value="Galactosyl_T"/>
    <property type="match status" value="1"/>
</dbReference>
<evidence type="ECO:0000256" key="12">
    <source>
        <dbReference type="ARBA" id="ARBA00023180"/>
    </source>
</evidence>
<name>A0AAV7R5V2_PLEWA</name>
<evidence type="ECO:0000256" key="5">
    <source>
        <dbReference type="ARBA" id="ARBA00022679"/>
    </source>
</evidence>
<dbReference type="GO" id="GO:0006629">
    <property type="term" value="P:lipid metabolic process"/>
    <property type="evidence" value="ECO:0007669"/>
    <property type="project" value="UniProtKB-KW"/>
</dbReference>
<dbReference type="EC" id="2.4.1.-" evidence="13"/>
<evidence type="ECO:0000256" key="2">
    <source>
        <dbReference type="ARBA" id="ARBA00004922"/>
    </source>
</evidence>
<keyword evidence="9 13" id="KW-0333">Golgi apparatus</keyword>
<keyword evidence="10" id="KW-0443">Lipid metabolism</keyword>
<evidence type="ECO:0000256" key="3">
    <source>
        <dbReference type="ARBA" id="ARBA00008661"/>
    </source>
</evidence>
<evidence type="ECO:0000313" key="14">
    <source>
        <dbReference type="EMBL" id="KAJ1146133.1"/>
    </source>
</evidence>
<dbReference type="InterPro" id="IPR002659">
    <property type="entry name" value="Glyco_trans_31"/>
</dbReference>
<comment type="similarity">
    <text evidence="3 13">Belongs to the glycosyltransferase 31 family.</text>
</comment>
<dbReference type="GO" id="GO:0006493">
    <property type="term" value="P:protein O-linked glycosylation"/>
    <property type="evidence" value="ECO:0007669"/>
    <property type="project" value="TreeGrafter"/>
</dbReference>
<keyword evidence="12" id="KW-0325">Glycoprotein</keyword>
<evidence type="ECO:0000313" key="15">
    <source>
        <dbReference type="Proteomes" id="UP001066276"/>
    </source>
</evidence>
<evidence type="ECO:0000256" key="10">
    <source>
        <dbReference type="ARBA" id="ARBA00023098"/>
    </source>
</evidence>
<organism evidence="14 15">
    <name type="scientific">Pleurodeles waltl</name>
    <name type="common">Iberian ribbed newt</name>
    <dbReference type="NCBI Taxonomy" id="8319"/>
    <lineage>
        <taxon>Eukaryota</taxon>
        <taxon>Metazoa</taxon>
        <taxon>Chordata</taxon>
        <taxon>Craniata</taxon>
        <taxon>Vertebrata</taxon>
        <taxon>Euteleostomi</taxon>
        <taxon>Amphibia</taxon>
        <taxon>Batrachia</taxon>
        <taxon>Caudata</taxon>
        <taxon>Salamandroidea</taxon>
        <taxon>Salamandridae</taxon>
        <taxon>Pleurodelinae</taxon>
        <taxon>Pleurodeles</taxon>
    </lineage>
</organism>
<dbReference type="EMBL" id="JANPWB010000010">
    <property type="protein sequence ID" value="KAJ1146133.1"/>
    <property type="molecule type" value="Genomic_DNA"/>
</dbReference>
<evidence type="ECO:0000256" key="1">
    <source>
        <dbReference type="ARBA" id="ARBA00004323"/>
    </source>
</evidence>
<comment type="pathway">
    <text evidence="2">Protein modification; protein glycosylation.</text>
</comment>
<accession>A0AAV7R5V2</accession>
<dbReference type="PANTHER" id="PTHR11214">
    <property type="entry name" value="BETA-1,3-N-ACETYLGLUCOSAMINYLTRANSFERASE"/>
    <property type="match status" value="1"/>
</dbReference>
<dbReference type="Gene3D" id="3.90.550.50">
    <property type="match status" value="1"/>
</dbReference>
<keyword evidence="15" id="KW-1185">Reference proteome</keyword>
<evidence type="ECO:0000256" key="11">
    <source>
        <dbReference type="ARBA" id="ARBA00023136"/>
    </source>
</evidence>
<dbReference type="AlphaFoldDB" id="A0AAV7R5V2"/>
<dbReference type="FunFam" id="3.90.550.50:FF:000001">
    <property type="entry name" value="Hexosyltransferase"/>
    <property type="match status" value="1"/>
</dbReference>
<evidence type="ECO:0000256" key="9">
    <source>
        <dbReference type="ARBA" id="ARBA00023034"/>
    </source>
</evidence>
<keyword evidence="4 13" id="KW-0328">Glycosyltransferase</keyword>
<comment type="subcellular location">
    <subcellularLocation>
        <location evidence="1 13">Golgi apparatus membrane</location>
        <topology evidence="1 13">Single-pass type II membrane protein</topology>
    </subcellularLocation>
</comment>
<keyword evidence="6 13" id="KW-0812">Transmembrane</keyword>
<evidence type="ECO:0000256" key="8">
    <source>
        <dbReference type="ARBA" id="ARBA00022989"/>
    </source>
</evidence>
<comment type="caution">
    <text evidence="14">The sequence shown here is derived from an EMBL/GenBank/DDBJ whole genome shotgun (WGS) entry which is preliminary data.</text>
</comment>
<dbReference type="PANTHER" id="PTHR11214:SF29">
    <property type="entry name" value="BETA-1,3-GALACTOSYLTRANSFERASE 9"/>
    <property type="match status" value="1"/>
</dbReference>
<sequence length="459" mass="52734">MERGVACSHRCTTAVSIYTIDGKLKNQDIDVICPLGYKKFTVCNLASKQEFYPKVGAEEGGTEETEEGEDAHRTEVHHATGYTSVKVCFKVALCRFRTHQWCFIIFNIILFHALLFGADFIEEYFMQSLPVTYSDASVLELREKARKLDLVPMKDNISRSYVISDSEACSHKDILLLLIISSSPENKTKRDLIRQTWANVTQVKGYTVLTLFALGKPKSETVQLEIIKESEEHGDIIQGSFEDSIQYQTLKLIMSMQWMVTFCPNTRFLLKVEEDMFVNLMSIVDYLIHLRTHPEDIYIGRVIHQETPVRSPERPDFVPFSLFPEKYYPDYCSGAAFIISQDVARKVYVASEDVPTQVPPDVFVGMCAKRVGIVPIHSSRFSGRKHIQYNRCCYRFIFTSANTKEERPAAEWRDLDKGNDCSLLETYYGLVSCKVWTYLDKIKHLNLDNIRKDLSSFTK</sequence>
<evidence type="ECO:0000256" key="13">
    <source>
        <dbReference type="RuleBase" id="RU363063"/>
    </source>
</evidence>
<keyword evidence="7 13" id="KW-0735">Signal-anchor</keyword>